<sequence length="57" mass="6665">MSTLWISLLVVTCLLMIGYVLGHVVRDALLRRRRWQHDPRPHMVITDSESYLDSGEQ</sequence>
<evidence type="ECO:0000313" key="1">
    <source>
        <dbReference type="EMBL" id="MBA0125646.1"/>
    </source>
</evidence>
<gene>
    <name evidence="1" type="ORF">H0B56_08860</name>
</gene>
<dbReference type="RefSeq" id="WP_180892514.1">
    <property type="nucleotide sequence ID" value="NZ_JACCKD010000003.1"/>
</dbReference>
<comment type="caution">
    <text evidence="1">The sequence shown here is derived from an EMBL/GenBank/DDBJ whole genome shotgun (WGS) entry which is preliminary data.</text>
</comment>
<dbReference type="EMBL" id="JACCKD010000003">
    <property type="protein sequence ID" value="MBA0125646.1"/>
    <property type="molecule type" value="Genomic_DNA"/>
</dbReference>
<proteinExistence type="predicted"/>
<dbReference type="AlphaFoldDB" id="A0A837ZYD4"/>
<accession>A0A837ZYD4</accession>
<protein>
    <submittedName>
        <fullName evidence="1">Uncharacterized protein</fullName>
    </submittedName>
</protein>
<evidence type="ECO:0000313" key="2">
    <source>
        <dbReference type="Proteomes" id="UP000582974"/>
    </source>
</evidence>
<keyword evidence="2" id="KW-1185">Reference proteome</keyword>
<name>A0A837ZYD4_9PSEU</name>
<organism evidence="1 2">
    <name type="scientific">Haloechinothrix aidingensis</name>
    <dbReference type="NCBI Taxonomy" id="2752311"/>
    <lineage>
        <taxon>Bacteria</taxon>
        <taxon>Bacillati</taxon>
        <taxon>Actinomycetota</taxon>
        <taxon>Actinomycetes</taxon>
        <taxon>Pseudonocardiales</taxon>
        <taxon>Pseudonocardiaceae</taxon>
        <taxon>Haloechinothrix</taxon>
    </lineage>
</organism>
<dbReference type="Proteomes" id="UP000582974">
    <property type="component" value="Unassembled WGS sequence"/>
</dbReference>
<reference evidence="1 2" key="1">
    <citation type="submission" date="2020-07" db="EMBL/GenBank/DDBJ databases">
        <title>Genome of Haloechinothrix sp.</title>
        <authorList>
            <person name="Tang S.-K."/>
            <person name="Yang L."/>
            <person name="Zhu W.-Y."/>
        </authorList>
    </citation>
    <scope>NUCLEOTIDE SEQUENCE [LARGE SCALE GENOMIC DNA]</scope>
    <source>
        <strain evidence="1 2">YIM 98757</strain>
    </source>
</reference>